<protein>
    <submittedName>
        <fullName evidence="2">VOC family protein</fullName>
    </submittedName>
</protein>
<dbReference type="Gene3D" id="3.10.180.10">
    <property type="entry name" value="2,3-Dihydroxybiphenyl 1,2-Dioxygenase, domain 1"/>
    <property type="match status" value="1"/>
</dbReference>
<sequence>MSEQPTHSTPPVQWWAMTIHCLDPHATAEALLPLGGNLSPHQDPNNPNLLVLQDPAGHPLCLLRASAARRF</sequence>
<comment type="caution">
    <text evidence="2">The sequence shown here is derived from an EMBL/GenBank/DDBJ whole genome shotgun (WGS) entry which is preliminary data.</text>
</comment>
<evidence type="ECO:0000313" key="3">
    <source>
        <dbReference type="Proteomes" id="UP001589890"/>
    </source>
</evidence>
<dbReference type="EMBL" id="JBHLTC010000030">
    <property type="protein sequence ID" value="MFC0627090.1"/>
    <property type="molecule type" value="Genomic_DNA"/>
</dbReference>
<gene>
    <name evidence="2" type="ORF">ACFFGN_23620</name>
</gene>
<feature type="domain" description="Glyoxalase-like" evidence="1">
    <location>
        <begin position="17"/>
        <end position="63"/>
    </location>
</feature>
<dbReference type="Pfam" id="PF18029">
    <property type="entry name" value="Glyoxalase_6"/>
    <property type="match status" value="1"/>
</dbReference>
<dbReference type="InterPro" id="IPR029068">
    <property type="entry name" value="Glyas_Bleomycin-R_OHBP_Dase"/>
</dbReference>
<dbReference type="InterPro" id="IPR041581">
    <property type="entry name" value="Glyoxalase_6"/>
</dbReference>
<proteinExistence type="predicted"/>
<evidence type="ECO:0000259" key="1">
    <source>
        <dbReference type="Pfam" id="PF18029"/>
    </source>
</evidence>
<evidence type="ECO:0000313" key="2">
    <source>
        <dbReference type="EMBL" id="MFC0627090.1"/>
    </source>
</evidence>
<organism evidence="2 3">
    <name type="scientific">Kribbella deserti</name>
    <dbReference type="NCBI Taxonomy" id="1926257"/>
    <lineage>
        <taxon>Bacteria</taxon>
        <taxon>Bacillati</taxon>
        <taxon>Actinomycetota</taxon>
        <taxon>Actinomycetes</taxon>
        <taxon>Propionibacteriales</taxon>
        <taxon>Kribbellaceae</taxon>
        <taxon>Kribbella</taxon>
    </lineage>
</organism>
<keyword evidence="3" id="KW-1185">Reference proteome</keyword>
<accession>A0ABV6QR22</accession>
<dbReference type="RefSeq" id="WP_380051374.1">
    <property type="nucleotide sequence ID" value="NZ_JBHLTC010000030.1"/>
</dbReference>
<name>A0ABV6QR22_9ACTN</name>
<dbReference type="Proteomes" id="UP001589890">
    <property type="component" value="Unassembled WGS sequence"/>
</dbReference>
<reference evidence="2 3" key="1">
    <citation type="submission" date="2024-09" db="EMBL/GenBank/DDBJ databases">
        <authorList>
            <person name="Sun Q."/>
            <person name="Mori K."/>
        </authorList>
    </citation>
    <scope>NUCLEOTIDE SEQUENCE [LARGE SCALE GENOMIC DNA]</scope>
    <source>
        <strain evidence="2 3">CGMCC 1.15906</strain>
    </source>
</reference>